<dbReference type="RefSeq" id="WP_171782244.1">
    <property type="nucleotide sequence ID" value="NZ_BAAAML010000002.1"/>
</dbReference>
<evidence type="ECO:0000313" key="3">
    <source>
        <dbReference type="Proteomes" id="UP000757540"/>
    </source>
</evidence>
<comment type="caution">
    <text evidence="2">The sequence shown here is derived from an EMBL/GenBank/DDBJ whole genome shotgun (WGS) entry which is preliminary data.</text>
</comment>
<feature type="transmembrane region" description="Helical" evidence="1">
    <location>
        <begin position="130"/>
        <end position="157"/>
    </location>
</feature>
<protein>
    <recommendedName>
        <fullName evidence="4">DUF624 domain-containing protein</fullName>
    </recommendedName>
</protein>
<keyword evidence="1" id="KW-0812">Transmembrane</keyword>
<feature type="transmembrane region" description="Helical" evidence="1">
    <location>
        <begin position="95"/>
        <end position="118"/>
    </location>
</feature>
<dbReference type="EMBL" id="JABEZU010000001">
    <property type="protein sequence ID" value="NOV96002.1"/>
    <property type="molecule type" value="Genomic_DNA"/>
</dbReference>
<gene>
    <name evidence="2" type="ORF">HDG69_000555</name>
</gene>
<name>A0ABX2A2L5_9MICO</name>
<reference evidence="2 3" key="1">
    <citation type="submission" date="2020-05" db="EMBL/GenBank/DDBJ databases">
        <title>Genomic Encyclopedia of Type Strains, Phase III (KMG-III): the genomes of soil and plant-associated and newly described type strains.</title>
        <authorList>
            <person name="Whitman W."/>
        </authorList>
    </citation>
    <scope>NUCLEOTIDE SEQUENCE [LARGE SCALE GENOMIC DNA]</scope>
    <source>
        <strain evidence="2 3">KCTC 19046</strain>
    </source>
</reference>
<organism evidence="2 3">
    <name type="scientific">Isoptericola halotolerans</name>
    <dbReference type="NCBI Taxonomy" id="300560"/>
    <lineage>
        <taxon>Bacteria</taxon>
        <taxon>Bacillati</taxon>
        <taxon>Actinomycetota</taxon>
        <taxon>Actinomycetes</taxon>
        <taxon>Micrococcales</taxon>
        <taxon>Promicromonosporaceae</taxon>
        <taxon>Isoptericola</taxon>
    </lineage>
</organism>
<evidence type="ECO:0000313" key="2">
    <source>
        <dbReference type="EMBL" id="NOV96002.1"/>
    </source>
</evidence>
<evidence type="ECO:0000256" key="1">
    <source>
        <dbReference type="SAM" id="Phobius"/>
    </source>
</evidence>
<dbReference type="Proteomes" id="UP000757540">
    <property type="component" value="Unassembled WGS sequence"/>
</dbReference>
<feature type="transmembrane region" description="Helical" evidence="1">
    <location>
        <begin position="178"/>
        <end position="209"/>
    </location>
</feature>
<keyword evidence="1" id="KW-0472">Membrane</keyword>
<keyword evidence="1" id="KW-1133">Transmembrane helix</keyword>
<keyword evidence="3" id="KW-1185">Reference proteome</keyword>
<proteinExistence type="predicted"/>
<feature type="transmembrane region" description="Helical" evidence="1">
    <location>
        <begin position="21"/>
        <end position="46"/>
    </location>
</feature>
<evidence type="ECO:0008006" key="4">
    <source>
        <dbReference type="Google" id="ProtNLM"/>
    </source>
</evidence>
<accession>A0ABX2A2L5</accession>
<sequence length="227" mass="24161">MAATTSSRDFGDGTLSRVTRAVYWYLVVGVLTALGCAPTLVLTALLDRSSGNVLLVPLCLVPAVPVWSAALFAIGRRHEADEAGPARTFARGLRLTARDVLVLAAPALALLGVIATSVVHHEAAGVSVGYAAVLVVVGVGVVLWLLQVLLLCSAFTFRTRDAARLALELMGRHLLPTAGLLALLVVAGAVVFWFGEAVLTLFVVVWLWFLLRTAQPVLEDVRRRFVA</sequence>
<feature type="transmembrane region" description="Helical" evidence="1">
    <location>
        <begin position="52"/>
        <end position="74"/>
    </location>
</feature>